<feature type="transmembrane region" description="Helical" evidence="1">
    <location>
        <begin position="100"/>
        <end position="118"/>
    </location>
</feature>
<dbReference type="HOGENOM" id="CLU_643605_0_0_7"/>
<keyword evidence="3" id="KW-1185">Reference proteome</keyword>
<feature type="transmembrane region" description="Helical" evidence="1">
    <location>
        <begin position="347"/>
        <end position="374"/>
    </location>
</feature>
<feature type="transmembrane region" description="Helical" evidence="1">
    <location>
        <begin position="130"/>
        <end position="152"/>
    </location>
</feature>
<dbReference type="AlphaFoldDB" id="L0R9A3"/>
<feature type="transmembrane region" description="Helical" evidence="1">
    <location>
        <begin position="68"/>
        <end position="88"/>
    </location>
</feature>
<dbReference type="KEGG" id="dhy:DESAM_20510"/>
<sequence length="387" mass="42646">MSLDNAAVTASEFPIALFSLGLPLMLAAYGMNGFTAPYNLADILVTGLAVLGLLAEPFKNDRDSTTPLWFKAGIPTLLIVWISFTSFAELTLPLTEALPFLMEARPALYLLVAALWLTKFGPPKTGQLSFWSCWLAALICAEFIYRFFWQNLSSEPNFFGNFALTGPILLTGLCATLHNSSENKLSRIVILAGIFCALSRDISIAAVLVLLLFGPKGGMKKVVLVFFLLLSNYISLAPHELTILNRNDLPSYWLWFTILDLLANNPILLLTGFPASTPLPLSIPTSLWNLWHEQHHVWTDLGIYLFHITPFWLHLLTAWGLGGICIVAAIGTSIFRRYPSDMMAGLITAVTITGFFSPLFYAPASAIILIMGFICAAQPEVQSFSFE</sequence>
<dbReference type="EMBL" id="FO203522">
    <property type="protein sequence ID" value="CCO22797.1"/>
    <property type="molecule type" value="Genomic_DNA"/>
</dbReference>
<evidence type="ECO:0000256" key="1">
    <source>
        <dbReference type="SAM" id="Phobius"/>
    </source>
</evidence>
<feature type="transmembrane region" description="Helical" evidence="1">
    <location>
        <begin position="223"/>
        <end position="241"/>
    </location>
</feature>
<dbReference type="eggNOG" id="ENOG50317NA">
    <property type="taxonomic scope" value="Bacteria"/>
</dbReference>
<evidence type="ECO:0000313" key="3">
    <source>
        <dbReference type="Proteomes" id="UP000010808"/>
    </source>
</evidence>
<dbReference type="Proteomes" id="UP000010808">
    <property type="component" value="Chromosome"/>
</dbReference>
<dbReference type="OrthoDB" id="5448792at2"/>
<feature type="transmembrane region" description="Helical" evidence="1">
    <location>
        <begin position="158"/>
        <end position="177"/>
    </location>
</feature>
<gene>
    <name evidence="2" type="ORF">DESAM_20510</name>
</gene>
<evidence type="ECO:0008006" key="4">
    <source>
        <dbReference type="Google" id="ProtNLM"/>
    </source>
</evidence>
<feature type="transmembrane region" description="Helical" evidence="1">
    <location>
        <begin position="253"/>
        <end position="273"/>
    </location>
</feature>
<dbReference type="RefSeq" id="WP_015335405.1">
    <property type="nucleotide sequence ID" value="NC_020055.1"/>
</dbReference>
<keyword evidence="1" id="KW-0472">Membrane</keyword>
<organism evidence="2 3">
    <name type="scientific">Maridesulfovibrio hydrothermalis AM13 = DSM 14728</name>
    <dbReference type="NCBI Taxonomy" id="1121451"/>
    <lineage>
        <taxon>Bacteria</taxon>
        <taxon>Pseudomonadati</taxon>
        <taxon>Thermodesulfobacteriota</taxon>
        <taxon>Desulfovibrionia</taxon>
        <taxon>Desulfovibrionales</taxon>
        <taxon>Desulfovibrionaceae</taxon>
        <taxon>Maridesulfovibrio</taxon>
    </lineage>
</organism>
<feature type="transmembrane region" description="Helical" evidence="1">
    <location>
        <begin position="12"/>
        <end position="31"/>
    </location>
</feature>
<name>L0R9A3_9BACT</name>
<dbReference type="PATRIC" id="fig|1121451.3.peg.772"/>
<keyword evidence="1" id="KW-1133">Transmembrane helix</keyword>
<reference evidence="2 3" key="1">
    <citation type="submission" date="2012-10" db="EMBL/GenBank/DDBJ databases">
        <authorList>
            <person name="Genoscope - CEA"/>
        </authorList>
    </citation>
    <scope>NUCLEOTIDE SEQUENCE [LARGE SCALE GENOMIC DNA]</scope>
    <source>
        <strain evidence="3">AM13 / DSM 14728</strain>
    </source>
</reference>
<keyword evidence="1" id="KW-0812">Transmembrane</keyword>
<feature type="transmembrane region" description="Helical" evidence="1">
    <location>
        <begin position="37"/>
        <end position="56"/>
    </location>
</feature>
<dbReference type="STRING" id="1121451.DESAM_20510"/>
<proteinExistence type="predicted"/>
<protein>
    <recommendedName>
        <fullName evidence="4">O-antigen polymerase</fullName>
    </recommendedName>
</protein>
<evidence type="ECO:0000313" key="2">
    <source>
        <dbReference type="EMBL" id="CCO22797.1"/>
    </source>
</evidence>
<feature type="transmembrane region" description="Helical" evidence="1">
    <location>
        <begin position="189"/>
        <end position="211"/>
    </location>
</feature>
<accession>L0R9A3</accession>
<feature type="transmembrane region" description="Helical" evidence="1">
    <location>
        <begin position="311"/>
        <end position="335"/>
    </location>
</feature>